<keyword evidence="1" id="KW-0540">Nuclease</keyword>
<evidence type="ECO:0000313" key="3">
    <source>
        <dbReference type="Proteomes" id="UP000503483"/>
    </source>
</evidence>
<dbReference type="GO" id="GO:0016787">
    <property type="term" value="F:hydrolase activity"/>
    <property type="evidence" value="ECO:0007669"/>
    <property type="project" value="UniProtKB-KW"/>
</dbReference>
<keyword evidence="3" id="KW-1185">Reference proteome</keyword>
<dbReference type="Gene3D" id="2.30.30.110">
    <property type="match status" value="1"/>
</dbReference>
<proteinExistence type="inferred from homology"/>
<comment type="similarity">
    <text evidence="1">Belongs to the PemK/MazF family.</text>
</comment>
<comment type="function">
    <text evidence="1">Toxic component of a type II toxin-antitoxin (TA) system.</text>
</comment>
<dbReference type="KEGG" id="paco:AACT_0796"/>
<evidence type="ECO:0000313" key="2">
    <source>
        <dbReference type="EMBL" id="QKE27990.1"/>
    </source>
</evidence>
<keyword evidence="1" id="KW-0255">Endonuclease</keyword>
<dbReference type="AlphaFoldDB" id="A0A6M8EBZ4"/>
<evidence type="ECO:0000256" key="1">
    <source>
        <dbReference type="PIRNR" id="PIRNR033490"/>
    </source>
</evidence>
<gene>
    <name evidence="2" type="ORF">AACT_0796</name>
</gene>
<dbReference type="Proteomes" id="UP000503483">
    <property type="component" value="Chromosome"/>
</dbReference>
<dbReference type="GO" id="GO:0003677">
    <property type="term" value="F:DNA binding"/>
    <property type="evidence" value="ECO:0007669"/>
    <property type="project" value="InterPro"/>
</dbReference>
<dbReference type="PIRSF" id="PIRSF033490">
    <property type="entry name" value="MazF"/>
    <property type="match status" value="1"/>
</dbReference>
<dbReference type="GO" id="GO:0004521">
    <property type="term" value="F:RNA endonuclease activity"/>
    <property type="evidence" value="ECO:0007669"/>
    <property type="project" value="TreeGrafter"/>
</dbReference>
<keyword evidence="1" id="KW-0378">Hydrolase</keyword>
<dbReference type="PANTHER" id="PTHR33988:SF1">
    <property type="entry name" value="ENDORIBONUCLEASE MAZF7-RELATED"/>
    <property type="match status" value="1"/>
</dbReference>
<dbReference type="EMBL" id="CP042652">
    <property type="protein sequence ID" value="QKE27990.1"/>
    <property type="molecule type" value="Genomic_DNA"/>
</dbReference>
<organism evidence="2 3">
    <name type="scientific">Arcobacter acticola</name>
    <dbReference type="NCBI Taxonomy" id="1849015"/>
    <lineage>
        <taxon>Bacteria</taxon>
        <taxon>Pseudomonadati</taxon>
        <taxon>Campylobacterota</taxon>
        <taxon>Epsilonproteobacteria</taxon>
        <taxon>Campylobacterales</taxon>
        <taxon>Arcobacteraceae</taxon>
        <taxon>Arcobacter</taxon>
    </lineage>
</organism>
<dbReference type="GO" id="GO:0006402">
    <property type="term" value="P:mRNA catabolic process"/>
    <property type="evidence" value="ECO:0007669"/>
    <property type="project" value="TreeGrafter"/>
</dbReference>
<dbReference type="RefSeq" id="WP_216658219.1">
    <property type="nucleotide sequence ID" value="NZ_CP042652.1"/>
</dbReference>
<accession>A0A6M8EBZ4</accession>
<dbReference type="SUPFAM" id="SSF50118">
    <property type="entry name" value="Cell growth inhibitor/plasmid maintenance toxic component"/>
    <property type="match status" value="1"/>
</dbReference>
<dbReference type="GO" id="GO:0016075">
    <property type="term" value="P:rRNA catabolic process"/>
    <property type="evidence" value="ECO:0007669"/>
    <property type="project" value="TreeGrafter"/>
</dbReference>
<dbReference type="InterPro" id="IPR003477">
    <property type="entry name" value="PemK-like"/>
</dbReference>
<name>A0A6M8EBZ4_9BACT</name>
<dbReference type="PANTHER" id="PTHR33988">
    <property type="entry name" value="ENDORIBONUCLEASE MAZF-RELATED"/>
    <property type="match status" value="1"/>
</dbReference>
<reference evidence="2 3" key="1">
    <citation type="submission" date="2019-08" db="EMBL/GenBank/DDBJ databases">
        <title>Complete genome sequence of Arcobacter acticola.</title>
        <authorList>
            <person name="Miller W."/>
        </authorList>
    </citation>
    <scope>NUCLEOTIDE SEQUENCE [LARGE SCALE GENOMIC DNA]</scope>
    <source>
        <strain evidence="2 3">KCTC 52212</strain>
    </source>
</reference>
<dbReference type="Pfam" id="PF02452">
    <property type="entry name" value="PemK_toxin"/>
    <property type="match status" value="1"/>
</dbReference>
<dbReference type="InterPro" id="IPR011067">
    <property type="entry name" value="Plasmid_toxin/cell-grow_inhib"/>
</dbReference>
<sequence>MNINQGEIWMVNFEPSVGNEIQKFRPAIVVNDDRIGRFGIKIVVPITQWKEHYIDYPWIIKIIPDDINGLSKDSSIECFQIKSFAVDRFDKKIGEIDKLLLLQVHKTIAKTLNPTYKIN</sequence>
<dbReference type="EC" id="3.1.-.-" evidence="1"/>
<protein>
    <recommendedName>
        <fullName evidence="1">mRNA interferase</fullName>
        <ecNumber evidence="1">3.1.-.-</ecNumber>
    </recommendedName>
</protein>